<dbReference type="STRING" id="1193502.SHALO_2826"/>
<organism evidence="2 3">
    <name type="scientific">Sulfurospirillum halorespirans DSM 13726</name>
    <dbReference type="NCBI Taxonomy" id="1193502"/>
    <lineage>
        <taxon>Bacteria</taxon>
        <taxon>Pseudomonadati</taxon>
        <taxon>Campylobacterota</taxon>
        <taxon>Epsilonproteobacteria</taxon>
        <taxon>Campylobacterales</taxon>
        <taxon>Sulfurospirillaceae</taxon>
        <taxon>Sulfurospirillum</taxon>
    </lineage>
</organism>
<accession>A0A1D7TNK5</accession>
<dbReference type="GO" id="GO:0015969">
    <property type="term" value="P:guanosine tetraphosphate metabolic process"/>
    <property type="evidence" value="ECO:0007669"/>
    <property type="project" value="InterPro"/>
</dbReference>
<name>A0A1D7TNK5_9BACT</name>
<gene>
    <name evidence="2" type="ORF">SHALO_2826</name>
</gene>
<dbReference type="InterPro" id="IPR043519">
    <property type="entry name" value="NT_sf"/>
</dbReference>
<dbReference type="Gene3D" id="3.30.460.10">
    <property type="entry name" value="Beta Polymerase, domain 2"/>
    <property type="match status" value="1"/>
</dbReference>
<protein>
    <submittedName>
        <fullName evidence="2">RelA/SpoT domain-containing protein</fullName>
    </submittedName>
</protein>
<dbReference type="CDD" id="cd05399">
    <property type="entry name" value="NT_Rel-Spo_like"/>
    <property type="match status" value="1"/>
</dbReference>
<sequence>MENNKHSLIAEYEKELKQYENFSDKMDILIKELLDQENISYHSIENRVKEKSSLSRKIDGKNKYQNLSEITDIVGCRIISYFEIDVEKIVALLTKEFKIDEVNSIDKKKILDPDRFGYLSYHIICSINDERAQLREYKNYKDLKFEIQVRTILQHAWAEIEHDIGYKSNIAVPREFRRKFSRIASILEIADDEFSRLKLDIHNYVETISKKGFENIDINAESLKLFIEQSNDLEEIEAYIIDKLELKTLAFSEQMQSANISLFLNIINTFTTFKEILEIQNSLQKHKELIKKFIVKWAHVRGKLLERFRENFEQKDGFIIGYALMIEFLETNHKEGLGAFFPSLPAPEKDEAVALAVRIYREITHSQQKQKSLHVKNTEARICQRQQR</sequence>
<dbReference type="Proteomes" id="UP000094609">
    <property type="component" value="Chromosome"/>
</dbReference>
<dbReference type="RefSeq" id="WP_069479101.1">
    <property type="nucleotide sequence ID" value="NZ_CP017111.1"/>
</dbReference>
<dbReference type="PATRIC" id="fig|1193502.14.peg.2859"/>
<evidence type="ECO:0000313" key="3">
    <source>
        <dbReference type="Proteomes" id="UP000094609"/>
    </source>
</evidence>
<proteinExistence type="predicted"/>
<feature type="domain" description="RelA/SpoT" evidence="1">
    <location>
        <begin position="46"/>
        <end position="172"/>
    </location>
</feature>
<dbReference type="EMBL" id="CP017111">
    <property type="protein sequence ID" value="AOO66579.1"/>
    <property type="molecule type" value="Genomic_DNA"/>
</dbReference>
<dbReference type="PANTHER" id="PTHR41773:SF1">
    <property type="entry name" value="RELA_SPOT DOMAIN-CONTAINING PROTEIN"/>
    <property type="match status" value="1"/>
</dbReference>
<dbReference type="SMART" id="SM00954">
    <property type="entry name" value="RelA_SpoT"/>
    <property type="match status" value="1"/>
</dbReference>
<dbReference type="Gene3D" id="1.10.287.860">
    <property type="entry name" value="Nucleotidyltransferase"/>
    <property type="match status" value="1"/>
</dbReference>
<dbReference type="InterPro" id="IPR007685">
    <property type="entry name" value="RelA_SpoT"/>
</dbReference>
<dbReference type="SUPFAM" id="SSF81301">
    <property type="entry name" value="Nucleotidyltransferase"/>
    <property type="match status" value="1"/>
</dbReference>
<evidence type="ECO:0000259" key="1">
    <source>
        <dbReference type="SMART" id="SM00954"/>
    </source>
</evidence>
<dbReference type="AlphaFoldDB" id="A0A1D7TNK5"/>
<dbReference type="KEGG" id="shal:SHALO_2826"/>
<dbReference type="PANTHER" id="PTHR41773">
    <property type="entry name" value="GTP PYROPHOSPHATASE-RELATED"/>
    <property type="match status" value="1"/>
</dbReference>
<keyword evidence="3" id="KW-1185">Reference proteome</keyword>
<evidence type="ECO:0000313" key="2">
    <source>
        <dbReference type="EMBL" id="AOO66579.1"/>
    </source>
</evidence>
<dbReference type="Pfam" id="PF04607">
    <property type="entry name" value="RelA_SpoT"/>
    <property type="match status" value="1"/>
</dbReference>
<reference evidence="3" key="1">
    <citation type="submission" date="2016-08" db="EMBL/GenBank/DDBJ databases">
        <title>Complete genome sequence of the organohalide-respiring Epsilonproteobacterium Sulfurospirillum halorespirans.</title>
        <authorList>
            <person name="Goris T."/>
            <person name="Zimmermann J."/>
            <person name="Schenz B."/>
            <person name="Lemos M."/>
            <person name="Hackermueller J."/>
            <person name="Diekert G."/>
        </authorList>
    </citation>
    <scope>NUCLEOTIDE SEQUENCE [LARGE SCALE GENOMIC DNA]</scope>
    <source>
        <strain>DSM 13726</strain>
        <strain evidence="3">PCE-M2</strain>
    </source>
</reference>